<evidence type="ECO:0000256" key="3">
    <source>
        <dbReference type="ARBA" id="ARBA00022448"/>
    </source>
</evidence>
<evidence type="ECO:0000256" key="4">
    <source>
        <dbReference type="ARBA" id="ARBA00022475"/>
    </source>
</evidence>
<gene>
    <name evidence="10" type="ORF">SAMN02745221_00891</name>
</gene>
<dbReference type="Pfam" id="PF00005">
    <property type="entry name" value="ABC_tran"/>
    <property type="match status" value="1"/>
</dbReference>
<evidence type="ECO:0000256" key="1">
    <source>
        <dbReference type="ARBA" id="ARBA00004202"/>
    </source>
</evidence>
<organism evidence="10 11">
    <name type="scientific">Thermosyntropha lipolytica DSM 11003</name>
    <dbReference type="NCBI Taxonomy" id="1123382"/>
    <lineage>
        <taxon>Bacteria</taxon>
        <taxon>Bacillati</taxon>
        <taxon>Bacillota</taxon>
        <taxon>Clostridia</taxon>
        <taxon>Eubacteriales</taxon>
        <taxon>Syntrophomonadaceae</taxon>
        <taxon>Thermosyntropha</taxon>
    </lineage>
</organism>
<dbReference type="InterPro" id="IPR017871">
    <property type="entry name" value="ABC_transporter-like_CS"/>
</dbReference>
<keyword evidence="7" id="KW-1278">Translocase</keyword>
<keyword evidence="5" id="KW-0547">Nucleotide-binding</keyword>
<evidence type="ECO:0000313" key="10">
    <source>
        <dbReference type="EMBL" id="SHG75206.1"/>
    </source>
</evidence>
<accession>A0A1M5MDA6</accession>
<evidence type="ECO:0000313" key="11">
    <source>
        <dbReference type="Proteomes" id="UP000242329"/>
    </source>
</evidence>
<dbReference type="PANTHER" id="PTHR43553">
    <property type="entry name" value="HEAVY METAL TRANSPORTER"/>
    <property type="match status" value="1"/>
</dbReference>
<dbReference type="RefSeq" id="WP_073090655.1">
    <property type="nucleotide sequence ID" value="NZ_FQWY01000011.1"/>
</dbReference>
<keyword evidence="3" id="KW-0813">Transport</keyword>
<dbReference type="GO" id="GO:0042626">
    <property type="term" value="F:ATPase-coupled transmembrane transporter activity"/>
    <property type="evidence" value="ECO:0007669"/>
    <property type="project" value="TreeGrafter"/>
</dbReference>
<dbReference type="SMART" id="SM00382">
    <property type="entry name" value="AAA"/>
    <property type="match status" value="1"/>
</dbReference>
<evidence type="ECO:0000256" key="6">
    <source>
        <dbReference type="ARBA" id="ARBA00022840"/>
    </source>
</evidence>
<evidence type="ECO:0000256" key="2">
    <source>
        <dbReference type="ARBA" id="ARBA00005417"/>
    </source>
</evidence>
<keyword evidence="4" id="KW-1003">Cell membrane</keyword>
<dbReference type="GO" id="GO:0043190">
    <property type="term" value="C:ATP-binding cassette (ABC) transporter complex"/>
    <property type="evidence" value="ECO:0007669"/>
    <property type="project" value="TreeGrafter"/>
</dbReference>
<dbReference type="EMBL" id="FQWY01000011">
    <property type="protein sequence ID" value="SHG75206.1"/>
    <property type="molecule type" value="Genomic_DNA"/>
</dbReference>
<dbReference type="PANTHER" id="PTHR43553:SF24">
    <property type="entry name" value="ENERGY-COUPLING FACTOR TRANSPORTER ATP-BINDING PROTEIN ECFA1"/>
    <property type="match status" value="1"/>
</dbReference>
<dbReference type="InterPro" id="IPR003593">
    <property type="entry name" value="AAA+_ATPase"/>
</dbReference>
<dbReference type="PROSITE" id="PS50893">
    <property type="entry name" value="ABC_TRANSPORTER_2"/>
    <property type="match status" value="1"/>
</dbReference>
<dbReference type="SUPFAM" id="SSF52540">
    <property type="entry name" value="P-loop containing nucleoside triphosphate hydrolases"/>
    <property type="match status" value="1"/>
</dbReference>
<dbReference type="PROSITE" id="PS00211">
    <property type="entry name" value="ABC_TRANSPORTER_1"/>
    <property type="match status" value="1"/>
</dbReference>
<dbReference type="FunFam" id="3.40.50.300:FF:000224">
    <property type="entry name" value="Energy-coupling factor transporter ATP-binding protein EcfA"/>
    <property type="match status" value="1"/>
</dbReference>
<dbReference type="OrthoDB" id="9784332at2"/>
<dbReference type="Proteomes" id="UP000242329">
    <property type="component" value="Unassembled WGS sequence"/>
</dbReference>
<comment type="subcellular location">
    <subcellularLocation>
        <location evidence="1">Cell membrane</location>
        <topology evidence="1">Peripheral membrane protein</topology>
    </subcellularLocation>
</comment>
<dbReference type="AlphaFoldDB" id="A0A1M5MDA6"/>
<keyword evidence="6 10" id="KW-0067">ATP-binding</keyword>
<dbReference type="InterPro" id="IPR015856">
    <property type="entry name" value="ABC_transpr_CbiO/EcfA_su"/>
</dbReference>
<proteinExistence type="inferred from homology"/>
<evidence type="ECO:0000259" key="9">
    <source>
        <dbReference type="PROSITE" id="PS50893"/>
    </source>
</evidence>
<dbReference type="STRING" id="1123382.SAMN02745221_00891"/>
<sequence length="276" mass="31282">MIEFIDVGYRYAENAEWVFNKVSFNIEKGDFVGIVGKNGSGKSTLARMFNGLLLPTCGKVLVDGWDTRSASRLYDIRRKVGLLLPHPDHQIVASVVEDDVAFGPANLGLDSREIRQRVDEALKLVEMEEFKKHPPYLLSGGQKQRVALAGILALKPDYLVLDEPTSMLEPAGQKEVVRILQKINRESGVALIWITHNLEEIIHAERIMVLQEGSLNEYRNIKLLLLKTELWQKAGIEPLSYACMTELLGLKESLPLPSDFTAEEMVDNLCRYYWKR</sequence>
<dbReference type="InterPro" id="IPR050095">
    <property type="entry name" value="ECF_ABC_transporter_ATP-bd"/>
</dbReference>
<dbReference type="Gene3D" id="3.40.50.300">
    <property type="entry name" value="P-loop containing nucleotide triphosphate hydrolases"/>
    <property type="match status" value="1"/>
</dbReference>
<dbReference type="InterPro" id="IPR027417">
    <property type="entry name" value="P-loop_NTPase"/>
</dbReference>
<keyword evidence="11" id="KW-1185">Reference proteome</keyword>
<dbReference type="GO" id="GO:0016887">
    <property type="term" value="F:ATP hydrolysis activity"/>
    <property type="evidence" value="ECO:0007669"/>
    <property type="project" value="InterPro"/>
</dbReference>
<reference evidence="11" key="1">
    <citation type="submission" date="2016-11" db="EMBL/GenBank/DDBJ databases">
        <authorList>
            <person name="Varghese N."/>
            <person name="Submissions S."/>
        </authorList>
    </citation>
    <scope>NUCLEOTIDE SEQUENCE [LARGE SCALE GENOMIC DNA]</scope>
    <source>
        <strain evidence="11">DSM 11003</strain>
    </source>
</reference>
<dbReference type="GO" id="GO:0005524">
    <property type="term" value="F:ATP binding"/>
    <property type="evidence" value="ECO:0007669"/>
    <property type="project" value="UniProtKB-KW"/>
</dbReference>
<evidence type="ECO:0000256" key="7">
    <source>
        <dbReference type="ARBA" id="ARBA00022967"/>
    </source>
</evidence>
<keyword evidence="8" id="KW-0472">Membrane</keyword>
<protein>
    <submittedName>
        <fullName evidence="10">Energy-coupling factor transport system ATP-binding protein</fullName>
    </submittedName>
</protein>
<name>A0A1M5MDA6_9FIRM</name>
<feature type="domain" description="ABC transporter" evidence="9">
    <location>
        <begin position="2"/>
        <end position="237"/>
    </location>
</feature>
<evidence type="ECO:0000256" key="5">
    <source>
        <dbReference type="ARBA" id="ARBA00022741"/>
    </source>
</evidence>
<dbReference type="InterPro" id="IPR003439">
    <property type="entry name" value="ABC_transporter-like_ATP-bd"/>
</dbReference>
<comment type="similarity">
    <text evidence="2">Belongs to the ABC transporter superfamily.</text>
</comment>
<evidence type="ECO:0000256" key="8">
    <source>
        <dbReference type="ARBA" id="ARBA00023136"/>
    </source>
</evidence>
<dbReference type="CDD" id="cd03225">
    <property type="entry name" value="ABC_cobalt_CbiO_domain1"/>
    <property type="match status" value="1"/>
</dbReference>